<dbReference type="RefSeq" id="WP_219235831.1">
    <property type="nucleotide sequence ID" value="NZ_CP049362.1"/>
</dbReference>
<keyword evidence="2" id="KW-1185">Reference proteome</keyword>
<dbReference type="GO" id="GO:0051301">
    <property type="term" value="P:cell division"/>
    <property type="evidence" value="ECO:0007669"/>
    <property type="project" value="UniProtKB-KW"/>
</dbReference>
<reference evidence="1 2" key="1">
    <citation type="submission" date="2020-02" db="EMBL/GenBank/DDBJ databases">
        <title>Partial ammonium oxidation to N2 by heterotrophic bacteria.</title>
        <authorList>
            <person name="Wu M."/>
        </authorList>
    </citation>
    <scope>NUCLEOTIDE SEQUENCE [LARGE SCALE GENOMIC DNA]</scope>
    <source>
        <strain evidence="1 2">HO-1</strain>
    </source>
</reference>
<name>A0ABX8SS36_9BURK</name>
<protein>
    <submittedName>
        <fullName evidence="1">Cell division protein FtsK</fullName>
    </submittedName>
</protein>
<keyword evidence="1" id="KW-0131">Cell cycle</keyword>
<dbReference type="EMBL" id="CP049362">
    <property type="protein sequence ID" value="QXX78469.1"/>
    <property type="molecule type" value="Genomic_DNA"/>
</dbReference>
<dbReference type="Proteomes" id="UP000826050">
    <property type="component" value="Chromosome"/>
</dbReference>
<sequence length="228" mass="25195">MTTESNILEMTADSVGRDLLQALVTELKLLPKPWVALTKAKQDDVIDRLRSRVEYQINMAVHVLASDGRTTIAADLEQVTAKDGIKAQFKISQASQGRHDLFDSVGRACLIVLANAEDHTGGMSEIQGEHDQRAMDLGREYTDDDGDGMPDSNVVDAEIREVPAIEQQPLQADLNQAYLDGRIAAEEGRAQADCPVMAGPLCIQWVKGWKDWHAEQREPEASDEDQQD</sequence>
<accession>A0ABX8SS36</accession>
<evidence type="ECO:0000313" key="1">
    <source>
        <dbReference type="EMBL" id="QXX78469.1"/>
    </source>
</evidence>
<gene>
    <name evidence="1" type="ORF">FE795_05185</name>
</gene>
<keyword evidence="1" id="KW-0132">Cell division</keyword>
<organism evidence="1 2">
    <name type="scientific">Alcaligenes ammonioxydans</name>
    <dbReference type="NCBI Taxonomy" id="2582914"/>
    <lineage>
        <taxon>Bacteria</taxon>
        <taxon>Pseudomonadati</taxon>
        <taxon>Pseudomonadota</taxon>
        <taxon>Betaproteobacteria</taxon>
        <taxon>Burkholderiales</taxon>
        <taxon>Alcaligenaceae</taxon>
        <taxon>Alcaligenes</taxon>
    </lineage>
</organism>
<proteinExistence type="predicted"/>
<evidence type="ECO:0000313" key="2">
    <source>
        <dbReference type="Proteomes" id="UP000826050"/>
    </source>
</evidence>